<dbReference type="SUPFAM" id="SSF57959">
    <property type="entry name" value="Leucine zipper domain"/>
    <property type="match status" value="1"/>
</dbReference>
<accession>J3NFU0</accession>
<dbReference type="RefSeq" id="XP_009216139.1">
    <property type="nucleotide sequence ID" value="XM_009217875.1"/>
</dbReference>
<reference evidence="4" key="4">
    <citation type="journal article" date="2015" name="G3 (Bethesda)">
        <title>Genome sequences of three phytopathogenic species of the Magnaporthaceae family of fungi.</title>
        <authorList>
            <person name="Okagaki L.H."/>
            <person name="Nunes C.C."/>
            <person name="Sailsbery J."/>
            <person name="Clay B."/>
            <person name="Brown D."/>
            <person name="John T."/>
            <person name="Oh Y."/>
            <person name="Young N."/>
            <person name="Fitzgerald M."/>
            <person name="Haas B.J."/>
            <person name="Zeng Q."/>
            <person name="Young S."/>
            <person name="Adiconis X."/>
            <person name="Fan L."/>
            <person name="Levin J.Z."/>
            <person name="Mitchell T.K."/>
            <person name="Okubara P.A."/>
            <person name="Farman M.L."/>
            <person name="Kohn L.M."/>
            <person name="Birren B."/>
            <person name="Ma L.-J."/>
            <person name="Dean R.A."/>
        </authorList>
    </citation>
    <scope>NUCLEOTIDE SEQUENCE</scope>
    <source>
        <strain evidence="4">R3-111a-1</strain>
    </source>
</reference>
<dbReference type="EMBL" id="GL385395">
    <property type="protein sequence ID" value="EJT80130.1"/>
    <property type="molecule type" value="Genomic_DNA"/>
</dbReference>
<reference evidence="5" key="1">
    <citation type="submission" date="2010-07" db="EMBL/GenBank/DDBJ databases">
        <title>The genome sequence of Gaeumannomyces graminis var. tritici strain R3-111a-1.</title>
        <authorList>
            <consortium name="The Broad Institute Genome Sequencing Platform"/>
            <person name="Ma L.-J."/>
            <person name="Dead R."/>
            <person name="Young S."/>
            <person name="Zeng Q."/>
            <person name="Koehrsen M."/>
            <person name="Alvarado L."/>
            <person name="Berlin A."/>
            <person name="Chapman S.B."/>
            <person name="Chen Z."/>
            <person name="Freedman E."/>
            <person name="Gellesch M."/>
            <person name="Goldberg J."/>
            <person name="Griggs A."/>
            <person name="Gujja S."/>
            <person name="Heilman E.R."/>
            <person name="Heiman D."/>
            <person name="Hepburn T."/>
            <person name="Howarth C."/>
            <person name="Jen D."/>
            <person name="Larson L."/>
            <person name="Mehta T."/>
            <person name="Neiman D."/>
            <person name="Pearson M."/>
            <person name="Roberts A."/>
            <person name="Saif S."/>
            <person name="Shea T."/>
            <person name="Shenoy N."/>
            <person name="Sisk P."/>
            <person name="Stolte C."/>
            <person name="Sykes S."/>
            <person name="Walk T."/>
            <person name="White J."/>
            <person name="Yandava C."/>
            <person name="Haas B."/>
            <person name="Nusbaum C."/>
            <person name="Birren B."/>
        </authorList>
    </citation>
    <scope>NUCLEOTIDE SEQUENCE [LARGE SCALE GENOMIC DNA]</scope>
    <source>
        <strain evidence="5">R3-111a-1</strain>
    </source>
</reference>
<feature type="compositionally biased region" description="Polar residues" evidence="1">
    <location>
        <begin position="65"/>
        <end position="75"/>
    </location>
</feature>
<evidence type="ECO:0000256" key="1">
    <source>
        <dbReference type="SAM" id="MobiDB-lite"/>
    </source>
</evidence>
<dbReference type="InterPro" id="IPR046347">
    <property type="entry name" value="bZIP_sf"/>
</dbReference>
<dbReference type="PANTHER" id="PTHR39607:SF1">
    <property type="entry name" value="B-ZIP TRANSCRIPTION FACTOR (EUROFUNG)"/>
    <property type="match status" value="1"/>
</dbReference>
<dbReference type="PANTHER" id="PTHR39607">
    <property type="entry name" value="XANTHOCILLIN BIOSYNTHESIS CLUSTER TRANSCRIPTION FACTOR XANC-RELATED"/>
    <property type="match status" value="1"/>
</dbReference>
<reference evidence="3" key="2">
    <citation type="submission" date="2010-07" db="EMBL/GenBank/DDBJ databases">
        <authorList>
            <consortium name="The Broad Institute Genome Sequencing Platform"/>
            <consortium name="Broad Institute Genome Sequencing Center for Infectious Disease"/>
            <person name="Ma L.-J."/>
            <person name="Dead R."/>
            <person name="Young S."/>
            <person name="Zeng Q."/>
            <person name="Koehrsen M."/>
            <person name="Alvarado L."/>
            <person name="Berlin A."/>
            <person name="Chapman S.B."/>
            <person name="Chen Z."/>
            <person name="Freedman E."/>
            <person name="Gellesch M."/>
            <person name="Goldberg J."/>
            <person name="Griggs A."/>
            <person name="Gujja S."/>
            <person name="Heilman E.R."/>
            <person name="Heiman D."/>
            <person name="Hepburn T."/>
            <person name="Howarth C."/>
            <person name="Jen D."/>
            <person name="Larson L."/>
            <person name="Mehta T."/>
            <person name="Neiman D."/>
            <person name="Pearson M."/>
            <person name="Roberts A."/>
            <person name="Saif S."/>
            <person name="Shea T."/>
            <person name="Shenoy N."/>
            <person name="Sisk P."/>
            <person name="Stolte C."/>
            <person name="Sykes S."/>
            <person name="Walk T."/>
            <person name="White J."/>
            <person name="Yandava C."/>
            <person name="Haas B."/>
            <person name="Nusbaum C."/>
            <person name="Birren B."/>
        </authorList>
    </citation>
    <scope>NUCLEOTIDE SEQUENCE</scope>
    <source>
        <strain evidence="3">R3-111a-1</strain>
    </source>
</reference>
<dbReference type="OrthoDB" id="194358at2759"/>
<keyword evidence="5" id="KW-1185">Reference proteome</keyword>
<dbReference type="InterPro" id="IPR004827">
    <property type="entry name" value="bZIP"/>
</dbReference>
<protein>
    <recommendedName>
        <fullName evidence="2">BZIP domain-containing protein</fullName>
    </recommendedName>
</protein>
<gene>
    <name evidence="4" type="primary">20340592</name>
    <name evidence="3" type="ORF">GGTG_00134</name>
</gene>
<feature type="compositionally biased region" description="Polar residues" evidence="1">
    <location>
        <begin position="312"/>
        <end position="329"/>
    </location>
</feature>
<evidence type="ECO:0000259" key="2">
    <source>
        <dbReference type="PROSITE" id="PS00036"/>
    </source>
</evidence>
<dbReference type="Proteomes" id="UP000006039">
    <property type="component" value="Unassembled WGS sequence"/>
</dbReference>
<dbReference type="EnsemblFungi" id="EJT80130">
    <property type="protein sequence ID" value="EJT80130"/>
    <property type="gene ID" value="GGTG_00134"/>
</dbReference>
<dbReference type="STRING" id="644352.J3NFU0"/>
<name>J3NFU0_GAET3</name>
<reference evidence="3" key="3">
    <citation type="submission" date="2010-09" db="EMBL/GenBank/DDBJ databases">
        <title>Annotation of Gaeumannomyces graminis var. tritici R3-111a-1.</title>
        <authorList>
            <consortium name="The Broad Institute Genome Sequencing Platform"/>
            <person name="Ma L.-J."/>
            <person name="Dead R."/>
            <person name="Young S.K."/>
            <person name="Zeng Q."/>
            <person name="Gargeya S."/>
            <person name="Fitzgerald M."/>
            <person name="Haas B."/>
            <person name="Abouelleil A."/>
            <person name="Alvarado L."/>
            <person name="Arachchi H.M."/>
            <person name="Berlin A."/>
            <person name="Brown A."/>
            <person name="Chapman S.B."/>
            <person name="Chen Z."/>
            <person name="Dunbar C."/>
            <person name="Freedman E."/>
            <person name="Gearin G."/>
            <person name="Gellesch M."/>
            <person name="Goldberg J."/>
            <person name="Griggs A."/>
            <person name="Gujja S."/>
            <person name="Heiman D."/>
            <person name="Howarth C."/>
            <person name="Larson L."/>
            <person name="Lui A."/>
            <person name="MacDonald P.J.P."/>
            <person name="Mehta T."/>
            <person name="Montmayeur A."/>
            <person name="Murphy C."/>
            <person name="Neiman D."/>
            <person name="Pearson M."/>
            <person name="Priest M."/>
            <person name="Roberts A."/>
            <person name="Saif S."/>
            <person name="Shea T."/>
            <person name="Shenoy N."/>
            <person name="Sisk P."/>
            <person name="Stolte C."/>
            <person name="Sykes S."/>
            <person name="Yandava C."/>
            <person name="Wortman J."/>
            <person name="Nusbaum C."/>
            <person name="Birren B."/>
        </authorList>
    </citation>
    <scope>NUCLEOTIDE SEQUENCE</scope>
    <source>
        <strain evidence="3">R3-111a-1</strain>
    </source>
</reference>
<reference evidence="4" key="5">
    <citation type="submission" date="2018-04" db="UniProtKB">
        <authorList>
            <consortium name="EnsemblFungi"/>
        </authorList>
    </citation>
    <scope>IDENTIFICATION</scope>
    <source>
        <strain evidence="4">R3-111a-1</strain>
    </source>
</reference>
<dbReference type="HOGENOM" id="CLU_059772_0_0_1"/>
<dbReference type="VEuPathDB" id="FungiDB:GGTG_00134"/>
<dbReference type="GeneID" id="20340592"/>
<feature type="region of interest" description="Disordered" evidence="1">
    <location>
        <begin position="114"/>
        <end position="196"/>
    </location>
</feature>
<evidence type="ECO:0000313" key="4">
    <source>
        <dbReference type="EnsemblFungi" id="EJT80130"/>
    </source>
</evidence>
<sequence>MINHHFYSTAPTTIAYSEPYLTTPTPTPTPGHPTITSRPQAPFTMFAMPQQQYYAPAPPAPRQYSGTSSAFSASANPDEDWTKISDLAERRRIQNRIAQRNYRKKLKRRLEDLERRAGTSDGTSSGSEKPAGNSSNGNNSSSRSTKSSRPSTKNTKSQQLQQTQAQQPQPTQAVAPLTPPMTYPNQFTPPMHPVDDIFHQEYDDRERSHSPPGLFYSYPPPEDIMVSQYSTSPPQAAGPAHVYRAVTAAEAYQDYLVPTTVPVTLPSLTHFSDAACMKRDSGYGEEVAPYMNYGYMSSMDVSAPAPYDHSNPHTPSLSHGFDHSTNCSESGYEYPTTPLSMSGSPGSPGLI</sequence>
<evidence type="ECO:0000313" key="3">
    <source>
        <dbReference type="EMBL" id="EJT80130.1"/>
    </source>
</evidence>
<dbReference type="eggNOG" id="ENOG502SQYS">
    <property type="taxonomic scope" value="Eukaryota"/>
</dbReference>
<feature type="compositionally biased region" description="Low complexity" evidence="1">
    <location>
        <begin position="335"/>
        <end position="351"/>
    </location>
</feature>
<dbReference type="CDD" id="cd14688">
    <property type="entry name" value="bZIP_YAP"/>
    <property type="match status" value="1"/>
</dbReference>
<dbReference type="PROSITE" id="PS00036">
    <property type="entry name" value="BZIP_BASIC"/>
    <property type="match status" value="1"/>
</dbReference>
<feature type="region of interest" description="Disordered" evidence="1">
    <location>
        <begin position="306"/>
        <end position="351"/>
    </location>
</feature>
<dbReference type="AlphaFoldDB" id="J3NFU0"/>
<organism evidence="3">
    <name type="scientific">Gaeumannomyces tritici (strain R3-111a-1)</name>
    <name type="common">Wheat and barley take-all root rot fungus</name>
    <name type="synonym">Gaeumannomyces graminis var. tritici</name>
    <dbReference type="NCBI Taxonomy" id="644352"/>
    <lineage>
        <taxon>Eukaryota</taxon>
        <taxon>Fungi</taxon>
        <taxon>Dikarya</taxon>
        <taxon>Ascomycota</taxon>
        <taxon>Pezizomycotina</taxon>
        <taxon>Sordariomycetes</taxon>
        <taxon>Sordariomycetidae</taxon>
        <taxon>Magnaporthales</taxon>
        <taxon>Magnaporthaceae</taxon>
        <taxon>Gaeumannomyces</taxon>
    </lineage>
</organism>
<evidence type="ECO:0000313" key="5">
    <source>
        <dbReference type="Proteomes" id="UP000006039"/>
    </source>
</evidence>
<feature type="compositionally biased region" description="Low complexity" evidence="1">
    <location>
        <begin position="132"/>
        <end position="176"/>
    </location>
</feature>
<dbReference type="GO" id="GO:0003700">
    <property type="term" value="F:DNA-binding transcription factor activity"/>
    <property type="evidence" value="ECO:0007669"/>
    <property type="project" value="InterPro"/>
</dbReference>
<proteinExistence type="predicted"/>
<feature type="domain" description="BZIP" evidence="2">
    <location>
        <begin position="90"/>
        <end position="105"/>
    </location>
</feature>
<dbReference type="InterPro" id="IPR052635">
    <property type="entry name" value="Sec_Metab_Biosynth_Reg"/>
</dbReference>
<feature type="region of interest" description="Disordered" evidence="1">
    <location>
        <begin position="54"/>
        <end position="78"/>
    </location>
</feature>